<protein>
    <recommendedName>
        <fullName evidence="3">Helix-hairpin-helix DNA-binding motif class 1 domain-containing protein</fullName>
    </recommendedName>
</protein>
<name>A0A150XVP7_9BACT</name>
<proteinExistence type="predicted"/>
<gene>
    <name evidence="1" type="ORF">AWN68_13050</name>
</gene>
<sequence>MKCARLLIVTITALLLCEEKLLAQKEEQFDLESFIEDLFNLQAEDINYEDLYESLFTLYQNPLNLNTANTYALQSLYILSSTQIQNLQNYIEQKGKLITLYELQVIEGFDYTTIEHLKPFVSVNSKDALTDERPLLQRILEERNNYFISRYERILNQKKGNSPKKSPDDSRYAGTANKFYLRYRVSKPNDFSIGFTTEKDAGEQFHWNPKSKTYFNDFWSAHFMLENQGKWQKLIIGDYQLQFGQGLLFGAGFGVGKGSETVNTANRVTLGIKPYTSVLEGGFLRGVAASYSLHKKLTATTFASHLNQDANIQTGANDEGFVSYTSSLQLTGMHRTPTELANKKQVAETIIGMNLNFRPNDQTELGSIVNAHHFSVPILRSNQPYNKFEFRGQSNFNMGIYGKYQWQHFLLFGESAVSKSGGLGAVGGFTTRLTPRVEFAMVLRSYQMNFHTFRGTSFAEGSRNINEKGVYWGLKYTLNRKFYLTAYYDTYHFPWLRFGVDTPSNGHDYLFRLNYNPGSRIKLYGQFRRELKDTNVSIETSNNNIVVPGRKDQYLINWEYASGIRFNFKSRVQFSEYHLIDEKTKGYAFIQDAVYKNGDWVFSSRMALFDTEGSQNKQYAYERDVLYAFSIPAYSGKGIRNYLLIQYKVFREMDLWARIAKTTYYDRDEIGTGLETISGNKRTELKFQVRYKLN</sequence>
<dbReference type="EMBL" id="LRDB01000002">
    <property type="protein sequence ID" value="KYG82712.1"/>
    <property type="molecule type" value="Genomic_DNA"/>
</dbReference>
<dbReference type="InterPro" id="IPR010994">
    <property type="entry name" value="RuvA_2-like"/>
</dbReference>
<reference evidence="1 2" key="1">
    <citation type="submission" date="2016-01" db="EMBL/GenBank/DDBJ databases">
        <title>Genome sequencing of Roseivirga echinicomitans KMM 6058.</title>
        <authorList>
            <person name="Selvaratnam C."/>
            <person name="Thevarajoo S."/>
            <person name="Goh K.M."/>
            <person name="Ee R."/>
            <person name="Chan K.-G."/>
            <person name="Chong C.S."/>
        </authorList>
    </citation>
    <scope>NUCLEOTIDE SEQUENCE [LARGE SCALE GENOMIC DNA]</scope>
    <source>
        <strain evidence="1 2">KMM 6058</strain>
    </source>
</reference>
<organism evidence="1 2">
    <name type="scientific">Roseivirga echinicomitans</name>
    <dbReference type="NCBI Taxonomy" id="296218"/>
    <lineage>
        <taxon>Bacteria</taxon>
        <taxon>Pseudomonadati</taxon>
        <taxon>Bacteroidota</taxon>
        <taxon>Cytophagia</taxon>
        <taxon>Cytophagales</taxon>
        <taxon>Roseivirgaceae</taxon>
        <taxon>Roseivirga</taxon>
    </lineage>
</organism>
<dbReference type="RefSeq" id="WP_068411745.1">
    <property type="nucleotide sequence ID" value="NZ_LRDB01000002.1"/>
</dbReference>
<dbReference type="SUPFAM" id="SSF47781">
    <property type="entry name" value="RuvA domain 2-like"/>
    <property type="match status" value="1"/>
</dbReference>
<evidence type="ECO:0008006" key="3">
    <source>
        <dbReference type="Google" id="ProtNLM"/>
    </source>
</evidence>
<comment type="caution">
    <text evidence="1">The sequence shown here is derived from an EMBL/GenBank/DDBJ whole genome shotgun (WGS) entry which is preliminary data.</text>
</comment>
<dbReference type="Proteomes" id="UP000075615">
    <property type="component" value="Unassembled WGS sequence"/>
</dbReference>
<dbReference type="AlphaFoldDB" id="A0A150XVP7"/>
<dbReference type="STRING" id="296218.AWN68_13050"/>
<accession>A0A150XVP7</accession>
<evidence type="ECO:0000313" key="1">
    <source>
        <dbReference type="EMBL" id="KYG82712.1"/>
    </source>
</evidence>
<dbReference type="OrthoDB" id="9766750at2"/>
<keyword evidence="2" id="KW-1185">Reference proteome</keyword>
<evidence type="ECO:0000313" key="2">
    <source>
        <dbReference type="Proteomes" id="UP000075615"/>
    </source>
</evidence>